<dbReference type="AlphaFoldDB" id="A0A5B0R1Q8"/>
<accession>A0A5B0R1Q8</accession>
<protein>
    <submittedName>
        <fullName evidence="2">Uncharacterized protein</fullName>
    </submittedName>
</protein>
<gene>
    <name evidence="2" type="ORF">PGT21_024083</name>
</gene>
<reference evidence="2 3" key="1">
    <citation type="submission" date="2019-05" db="EMBL/GenBank/DDBJ databases">
        <title>Emergence of the Ug99 lineage of the wheat stem rust pathogen through somatic hybridization.</title>
        <authorList>
            <person name="Li F."/>
            <person name="Upadhyaya N.M."/>
            <person name="Sperschneider J."/>
            <person name="Matny O."/>
            <person name="Nguyen-Phuc H."/>
            <person name="Mago R."/>
            <person name="Raley C."/>
            <person name="Miller M.E."/>
            <person name="Silverstein K.A.T."/>
            <person name="Henningsen E."/>
            <person name="Hirsch C.D."/>
            <person name="Visser B."/>
            <person name="Pretorius Z.A."/>
            <person name="Steffenson B.J."/>
            <person name="Schwessinger B."/>
            <person name="Dodds P.N."/>
            <person name="Figueroa M."/>
        </authorList>
    </citation>
    <scope>NUCLEOTIDE SEQUENCE [LARGE SCALE GENOMIC DNA]</scope>
    <source>
        <strain evidence="2">21-0</strain>
    </source>
</reference>
<keyword evidence="3" id="KW-1185">Reference proteome</keyword>
<feature type="compositionally biased region" description="Polar residues" evidence="1">
    <location>
        <begin position="163"/>
        <end position="172"/>
    </location>
</feature>
<dbReference type="OrthoDB" id="2947226at2759"/>
<proteinExistence type="predicted"/>
<dbReference type="Proteomes" id="UP000324748">
    <property type="component" value="Unassembled WGS sequence"/>
</dbReference>
<evidence type="ECO:0000256" key="1">
    <source>
        <dbReference type="SAM" id="MobiDB-lite"/>
    </source>
</evidence>
<name>A0A5B0R1Q8_PUCGR</name>
<comment type="caution">
    <text evidence="2">The sequence shown here is derived from an EMBL/GenBank/DDBJ whole genome shotgun (WGS) entry which is preliminary data.</text>
</comment>
<dbReference type="PANTHER" id="PTHR31912:SF34">
    <property type="entry name" value="NOTOCHORD-RELATED PROTEIN"/>
    <property type="match status" value="1"/>
</dbReference>
<feature type="region of interest" description="Disordered" evidence="1">
    <location>
        <begin position="118"/>
        <end position="194"/>
    </location>
</feature>
<evidence type="ECO:0000313" key="2">
    <source>
        <dbReference type="EMBL" id="KAA1119390.1"/>
    </source>
</evidence>
<dbReference type="EMBL" id="VSWC01000001">
    <property type="protein sequence ID" value="KAA1119390.1"/>
    <property type="molecule type" value="Genomic_DNA"/>
</dbReference>
<organism evidence="2 3">
    <name type="scientific">Puccinia graminis f. sp. tritici</name>
    <dbReference type="NCBI Taxonomy" id="56615"/>
    <lineage>
        <taxon>Eukaryota</taxon>
        <taxon>Fungi</taxon>
        <taxon>Dikarya</taxon>
        <taxon>Basidiomycota</taxon>
        <taxon>Pucciniomycotina</taxon>
        <taxon>Pucciniomycetes</taxon>
        <taxon>Pucciniales</taxon>
        <taxon>Pucciniaceae</taxon>
        <taxon>Puccinia</taxon>
    </lineage>
</organism>
<evidence type="ECO:0000313" key="3">
    <source>
        <dbReference type="Proteomes" id="UP000324748"/>
    </source>
</evidence>
<dbReference type="PANTHER" id="PTHR31912">
    <property type="entry name" value="IP13529P"/>
    <property type="match status" value="1"/>
</dbReference>
<sequence length="194" mass="20849">MRMILRSKRVVLVNAKHNCRKGGCLVTRTGPTEQERRRTSVKSWVVTHSDQDHYVINAASFHAPDLHRAIARLPVDAVSDADWAAGIRQGLATWDATTGAGAQESDEELGEDANAADEVEIGPDSGPPAEQALVGTVDAGIMSHDDSDAEGSTDSMDRDAEGSTDSMYQSSQDDSEDEEGYHPHLGNDDDSDEA</sequence>